<accession>A0A091BF54</accession>
<feature type="compositionally biased region" description="Basic residues" evidence="1">
    <location>
        <begin position="182"/>
        <end position="191"/>
    </location>
</feature>
<reference evidence="2 3" key="1">
    <citation type="submission" date="2013-09" db="EMBL/GenBank/DDBJ databases">
        <title>Genome sequencing of Arenimonas malthae.</title>
        <authorList>
            <person name="Chen F."/>
            <person name="Wang G."/>
        </authorList>
    </citation>
    <scope>NUCLEOTIDE SEQUENCE [LARGE SCALE GENOMIC DNA]</scope>
    <source>
        <strain evidence="2 3">CC-JY-1</strain>
    </source>
</reference>
<gene>
    <name evidence="2" type="ORF">N790_11255</name>
</gene>
<sequence length="191" mass="20396">EKPGRFISRPSVLSALSIGAFRPHGLEEIPLADLVAELGEQVTRTIDGDLNRPVAMLTAQAHTLDAIFNRLAYRAASNLAEYPEATELYLKLALRAQGQCRATLETLSAVKNPPVVFAKQANISHGHQQVNNGTAVPHAGESENAPNKLLEAEDGQWMDARAPGTASSADPAMEAVGEVNRPKKRGGQGKD</sequence>
<proteinExistence type="predicted"/>
<feature type="region of interest" description="Disordered" evidence="1">
    <location>
        <begin position="128"/>
        <end position="191"/>
    </location>
</feature>
<evidence type="ECO:0000313" key="2">
    <source>
        <dbReference type="EMBL" id="KFN42985.1"/>
    </source>
</evidence>
<dbReference type="EMBL" id="AVCH01000196">
    <property type="protein sequence ID" value="KFN42985.1"/>
    <property type="molecule type" value="Genomic_DNA"/>
</dbReference>
<evidence type="ECO:0000256" key="1">
    <source>
        <dbReference type="SAM" id="MobiDB-lite"/>
    </source>
</evidence>
<name>A0A091BF54_9GAMM</name>
<evidence type="ECO:0000313" key="3">
    <source>
        <dbReference type="Proteomes" id="UP000029392"/>
    </source>
</evidence>
<dbReference type="RefSeq" id="WP_043804899.1">
    <property type="nucleotide sequence ID" value="NZ_AVCH01000196.1"/>
</dbReference>
<protein>
    <submittedName>
        <fullName evidence="2">Uncharacterized protein</fullName>
    </submittedName>
</protein>
<dbReference type="AlphaFoldDB" id="A0A091BF54"/>
<dbReference type="Proteomes" id="UP000029392">
    <property type="component" value="Unassembled WGS sequence"/>
</dbReference>
<feature type="non-terminal residue" evidence="2">
    <location>
        <position position="1"/>
    </location>
</feature>
<organism evidence="2 3">
    <name type="scientific">Arenimonas malthae CC-JY-1</name>
    <dbReference type="NCBI Taxonomy" id="1384054"/>
    <lineage>
        <taxon>Bacteria</taxon>
        <taxon>Pseudomonadati</taxon>
        <taxon>Pseudomonadota</taxon>
        <taxon>Gammaproteobacteria</taxon>
        <taxon>Lysobacterales</taxon>
        <taxon>Lysobacteraceae</taxon>
        <taxon>Arenimonas</taxon>
    </lineage>
</organism>
<comment type="caution">
    <text evidence="2">The sequence shown here is derived from an EMBL/GenBank/DDBJ whole genome shotgun (WGS) entry which is preliminary data.</text>
</comment>
<keyword evidence="3" id="KW-1185">Reference proteome</keyword>
<dbReference type="eggNOG" id="ENOG5032UIN">
    <property type="taxonomic scope" value="Bacteria"/>
</dbReference>